<proteinExistence type="predicted"/>
<evidence type="ECO:0000313" key="2">
    <source>
        <dbReference type="EMBL" id="KAI3913719.1"/>
    </source>
</evidence>
<keyword evidence="1" id="KW-0812">Transmembrane</keyword>
<dbReference type="Proteomes" id="UP001202328">
    <property type="component" value="Unassembled WGS sequence"/>
</dbReference>
<keyword evidence="3" id="KW-1185">Reference proteome</keyword>
<accession>A0AAD4SLP5</accession>
<evidence type="ECO:0000256" key="1">
    <source>
        <dbReference type="SAM" id="Phobius"/>
    </source>
</evidence>
<reference evidence="2" key="1">
    <citation type="submission" date="2022-04" db="EMBL/GenBank/DDBJ databases">
        <title>A functionally conserved STORR gene fusion in Papaver species that diverged 16.8 million years ago.</title>
        <authorList>
            <person name="Catania T."/>
        </authorList>
    </citation>
    <scope>NUCLEOTIDE SEQUENCE</scope>
    <source>
        <strain evidence="2">S-188037</strain>
    </source>
</reference>
<comment type="caution">
    <text evidence="2">The sequence shown here is derived from an EMBL/GenBank/DDBJ whole genome shotgun (WGS) entry which is preliminary data.</text>
</comment>
<sequence>MMINRDELIAEVTSSIAARLKVELEAPLKELLTGLKDSWEVRAAQLKDLADDLRKLKLTEDLLEPSSGSIPKIDTDLEVIPTESKSMKPVWKLKFRDTMVIQRFWIIKKVNLSFLVLIFWWIKRAATHEVNDFDALNLHVNDDI</sequence>
<name>A0AAD4SLP5_9MAGN</name>
<feature type="transmembrane region" description="Helical" evidence="1">
    <location>
        <begin position="104"/>
        <end position="122"/>
    </location>
</feature>
<evidence type="ECO:0000313" key="3">
    <source>
        <dbReference type="Proteomes" id="UP001202328"/>
    </source>
</evidence>
<dbReference type="AlphaFoldDB" id="A0AAD4SLP5"/>
<protein>
    <submittedName>
        <fullName evidence="2">Uncharacterized protein</fullName>
    </submittedName>
</protein>
<organism evidence="2 3">
    <name type="scientific">Papaver atlanticum</name>
    <dbReference type="NCBI Taxonomy" id="357466"/>
    <lineage>
        <taxon>Eukaryota</taxon>
        <taxon>Viridiplantae</taxon>
        <taxon>Streptophyta</taxon>
        <taxon>Embryophyta</taxon>
        <taxon>Tracheophyta</taxon>
        <taxon>Spermatophyta</taxon>
        <taxon>Magnoliopsida</taxon>
        <taxon>Ranunculales</taxon>
        <taxon>Papaveraceae</taxon>
        <taxon>Papaveroideae</taxon>
        <taxon>Papaver</taxon>
    </lineage>
</organism>
<keyword evidence="1" id="KW-1133">Transmembrane helix</keyword>
<keyword evidence="1" id="KW-0472">Membrane</keyword>
<gene>
    <name evidence="2" type="ORF">MKW98_011780</name>
</gene>
<dbReference type="EMBL" id="JAJJMB010009441">
    <property type="protein sequence ID" value="KAI3913719.1"/>
    <property type="molecule type" value="Genomic_DNA"/>
</dbReference>